<keyword evidence="2" id="KW-1185">Reference proteome</keyword>
<dbReference type="AlphaFoldDB" id="A0ABD0KTI8"/>
<proteinExistence type="predicted"/>
<evidence type="ECO:0000313" key="1">
    <source>
        <dbReference type="EMBL" id="KAK7490396.1"/>
    </source>
</evidence>
<sequence length="74" mass="8665">MSSGKRRSPVCEHMDEADEFYEEFLEVINLSMVDKAYRIHGLTTWHTGKHPSDINWRSRCKPTEDFQNDIVHAA</sequence>
<reference evidence="1 2" key="1">
    <citation type="journal article" date="2023" name="Sci. Data">
        <title>Genome assembly of the Korean intertidal mud-creeper Batillaria attramentaria.</title>
        <authorList>
            <person name="Patra A.K."/>
            <person name="Ho P.T."/>
            <person name="Jun S."/>
            <person name="Lee S.J."/>
            <person name="Kim Y."/>
            <person name="Won Y.J."/>
        </authorList>
    </citation>
    <scope>NUCLEOTIDE SEQUENCE [LARGE SCALE GENOMIC DNA]</scope>
    <source>
        <strain evidence="1">Wonlab-2016</strain>
    </source>
</reference>
<evidence type="ECO:0000313" key="2">
    <source>
        <dbReference type="Proteomes" id="UP001519460"/>
    </source>
</evidence>
<dbReference type="EMBL" id="JACVVK020000127">
    <property type="protein sequence ID" value="KAK7490396.1"/>
    <property type="molecule type" value="Genomic_DNA"/>
</dbReference>
<organism evidence="1 2">
    <name type="scientific">Batillaria attramentaria</name>
    <dbReference type="NCBI Taxonomy" id="370345"/>
    <lineage>
        <taxon>Eukaryota</taxon>
        <taxon>Metazoa</taxon>
        <taxon>Spiralia</taxon>
        <taxon>Lophotrochozoa</taxon>
        <taxon>Mollusca</taxon>
        <taxon>Gastropoda</taxon>
        <taxon>Caenogastropoda</taxon>
        <taxon>Sorbeoconcha</taxon>
        <taxon>Cerithioidea</taxon>
        <taxon>Batillariidae</taxon>
        <taxon>Batillaria</taxon>
    </lineage>
</organism>
<protein>
    <submittedName>
        <fullName evidence="1">Uncharacterized protein</fullName>
    </submittedName>
</protein>
<name>A0ABD0KTI8_9CAEN</name>
<accession>A0ABD0KTI8</accession>
<dbReference type="Proteomes" id="UP001519460">
    <property type="component" value="Unassembled WGS sequence"/>
</dbReference>
<comment type="caution">
    <text evidence="1">The sequence shown here is derived from an EMBL/GenBank/DDBJ whole genome shotgun (WGS) entry which is preliminary data.</text>
</comment>
<gene>
    <name evidence="1" type="ORF">BaRGS_00018375</name>
</gene>